<feature type="non-terminal residue" evidence="2">
    <location>
        <position position="1"/>
    </location>
</feature>
<proteinExistence type="predicted"/>
<protein>
    <submittedName>
        <fullName evidence="2">Uncharacterized protein</fullName>
    </submittedName>
</protein>
<feature type="region of interest" description="Disordered" evidence="1">
    <location>
        <begin position="1"/>
        <end position="28"/>
    </location>
</feature>
<evidence type="ECO:0000313" key="2">
    <source>
        <dbReference type="EMBL" id="SVD64380.1"/>
    </source>
</evidence>
<reference evidence="2" key="1">
    <citation type="submission" date="2018-05" db="EMBL/GenBank/DDBJ databases">
        <authorList>
            <person name="Lanie J.A."/>
            <person name="Ng W.-L."/>
            <person name="Kazmierczak K.M."/>
            <person name="Andrzejewski T.M."/>
            <person name="Davidsen T.M."/>
            <person name="Wayne K.J."/>
            <person name="Tettelin H."/>
            <person name="Glass J.I."/>
            <person name="Rusch D."/>
            <person name="Podicherti R."/>
            <person name="Tsui H.-C.T."/>
            <person name="Winkler M.E."/>
        </authorList>
    </citation>
    <scope>NUCLEOTIDE SEQUENCE</scope>
</reference>
<evidence type="ECO:0000256" key="1">
    <source>
        <dbReference type="SAM" id="MobiDB-lite"/>
    </source>
</evidence>
<feature type="compositionally biased region" description="Basic and acidic residues" evidence="1">
    <location>
        <begin position="10"/>
        <end position="19"/>
    </location>
</feature>
<sequence length="28" mass="3201">FRSSPATHNTVERFLKNDELPVNSDTKP</sequence>
<accession>A0A382X0N0</accession>
<dbReference type="AlphaFoldDB" id="A0A382X0N0"/>
<organism evidence="2">
    <name type="scientific">marine metagenome</name>
    <dbReference type="NCBI Taxonomy" id="408172"/>
    <lineage>
        <taxon>unclassified sequences</taxon>
        <taxon>metagenomes</taxon>
        <taxon>ecological metagenomes</taxon>
    </lineage>
</organism>
<dbReference type="EMBL" id="UINC01163851">
    <property type="protein sequence ID" value="SVD64380.1"/>
    <property type="molecule type" value="Genomic_DNA"/>
</dbReference>
<name>A0A382X0N0_9ZZZZ</name>
<gene>
    <name evidence="2" type="ORF">METZ01_LOCUS417234</name>
</gene>